<keyword evidence="3" id="KW-0813">Transport</keyword>
<evidence type="ECO:0000256" key="8">
    <source>
        <dbReference type="SAM" id="Phobius"/>
    </source>
</evidence>
<dbReference type="Gene3D" id="1.20.1510.10">
    <property type="entry name" value="Cation efflux protein transmembrane domain"/>
    <property type="match status" value="1"/>
</dbReference>
<evidence type="ECO:0000313" key="13">
    <source>
        <dbReference type="EMBL" id="KUK90187.1"/>
    </source>
</evidence>
<keyword evidence="4 8" id="KW-0812">Transmembrane</keyword>
<name>A0A117M8G6_9BACT</name>
<dbReference type="FunFam" id="1.20.1510.10:FF:000006">
    <property type="entry name" value="Divalent cation efflux transporter"/>
    <property type="match status" value="1"/>
</dbReference>
<comment type="subcellular location">
    <subcellularLocation>
        <location evidence="1">Membrane</location>
        <topology evidence="1">Multi-pass membrane protein</topology>
    </subcellularLocation>
</comment>
<sequence>MTGNRATLSRRGSIIGVAGNAILALMKVFTGFFTGSMAILADGADSTTDILTSVITWISTSVSNKPPDAQHPYGHERADAVASKIVSMVIFFAGAQLAMSSVQKLFTGTSSVRNLTLVITVASISAISKYLLYRYKLSIGKKIDSSVFIADAMNMKLDILISLSVLGGSVFVGITGLQIVDTIVGLAVSALVIKTSIEIFWETNYELMDGMKPDDNIYKIIFDALKRVPDVYNPHKVRVRKMGYKYLVDLDIEVNPRLTVRKAHFLAKQVEAAIKKDKENVYDVHVHVEPSGNVEDENFGIDSSNEFSHNDDQGQEIDRYSS</sequence>
<feature type="region of interest" description="Disordered" evidence="7">
    <location>
        <begin position="293"/>
        <end position="322"/>
    </location>
</feature>
<evidence type="ECO:0000256" key="5">
    <source>
        <dbReference type="ARBA" id="ARBA00022989"/>
    </source>
</evidence>
<dbReference type="InterPro" id="IPR050291">
    <property type="entry name" value="CDF_Transporter"/>
</dbReference>
<dbReference type="Proteomes" id="UP000264215">
    <property type="component" value="Unassembled WGS sequence"/>
</dbReference>
<evidence type="ECO:0000256" key="1">
    <source>
        <dbReference type="ARBA" id="ARBA00004141"/>
    </source>
</evidence>
<dbReference type="EMBL" id="LGGH01000041">
    <property type="protein sequence ID" value="KUK68062.1"/>
    <property type="molecule type" value="Genomic_DNA"/>
</dbReference>
<feature type="domain" description="Cation efflux protein cytoplasmic" evidence="10">
    <location>
        <begin position="213"/>
        <end position="290"/>
    </location>
</feature>
<dbReference type="Proteomes" id="UP000054260">
    <property type="component" value="Unassembled WGS sequence"/>
</dbReference>
<dbReference type="GO" id="GO:0016020">
    <property type="term" value="C:membrane"/>
    <property type="evidence" value="ECO:0007669"/>
    <property type="project" value="UniProtKB-SubCell"/>
</dbReference>
<dbReference type="InterPro" id="IPR036837">
    <property type="entry name" value="Cation_efflux_CTD_sf"/>
</dbReference>
<dbReference type="EMBL" id="LGGW01000047">
    <property type="protein sequence ID" value="KUK90187.1"/>
    <property type="molecule type" value="Genomic_DNA"/>
</dbReference>
<evidence type="ECO:0000256" key="4">
    <source>
        <dbReference type="ARBA" id="ARBA00022692"/>
    </source>
</evidence>
<dbReference type="PATRIC" id="fig|1236046.5.peg.210"/>
<dbReference type="InterPro" id="IPR058533">
    <property type="entry name" value="Cation_efflux_TM"/>
</dbReference>
<dbReference type="Gene3D" id="3.30.70.1350">
    <property type="entry name" value="Cation efflux protein, cytoplasmic domain"/>
    <property type="match status" value="1"/>
</dbReference>
<reference evidence="13" key="1">
    <citation type="journal article" date="2015" name="MBio">
        <title>Genome-resolved metagenomic analysis reveals roles for candidate phyla and other microbial community members in biogeochemical transformations in oil reservoirs.</title>
        <authorList>
            <person name="Hu P."/>
            <person name="Tom L."/>
            <person name="Singh A."/>
            <person name="Thomas B.C."/>
            <person name="Baker B.J."/>
            <person name="Piceno Y.M."/>
            <person name="Andersen G.L."/>
            <person name="Banfield J.F."/>
        </authorList>
    </citation>
    <scope>NUCLEOTIDE SEQUENCE [LARGE SCALE GENOMIC DNA]</scope>
    <source>
        <strain evidence="12">46_47</strain>
        <strain evidence="13">46_70</strain>
    </source>
</reference>
<dbReference type="Pfam" id="PF01545">
    <property type="entry name" value="Cation_efflux"/>
    <property type="match status" value="1"/>
</dbReference>
<evidence type="ECO:0000256" key="6">
    <source>
        <dbReference type="ARBA" id="ARBA00023136"/>
    </source>
</evidence>
<feature type="transmembrane region" description="Helical" evidence="8">
    <location>
        <begin position="159"/>
        <end position="177"/>
    </location>
</feature>
<dbReference type="NCBIfam" id="TIGR01297">
    <property type="entry name" value="CDF"/>
    <property type="match status" value="1"/>
</dbReference>
<accession>A0A117M8G6</accession>
<keyword evidence="6 8" id="KW-0472">Membrane</keyword>
<organism evidence="13 15">
    <name type="scientific">Mesotoga infera</name>
    <dbReference type="NCBI Taxonomy" id="1236046"/>
    <lineage>
        <taxon>Bacteria</taxon>
        <taxon>Thermotogati</taxon>
        <taxon>Thermotogota</taxon>
        <taxon>Thermotogae</taxon>
        <taxon>Kosmotogales</taxon>
        <taxon>Kosmotogaceae</taxon>
        <taxon>Mesotoga</taxon>
    </lineage>
</organism>
<evidence type="ECO:0000256" key="7">
    <source>
        <dbReference type="SAM" id="MobiDB-lite"/>
    </source>
</evidence>
<evidence type="ECO:0000313" key="15">
    <source>
        <dbReference type="Proteomes" id="UP000055014"/>
    </source>
</evidence>
<keyword evidence="5 8" id="KW-1133">Transmembrane helix</keyword>
<dbReference type="EMBL" id="DQBS01000110">
    <property type="protein sequence ID" value="HCO69842.1"/>
    <property type="molecule type" value="Genomic_DNA"/>
</dbReference>
<gene>
    <name evidence="11" type="ORF">DIT26_04540</name>
    <name evidence="12" type="ORF">XD86_0424</name>
    <name evidence="13" type="ORF">XE02_0650</name>
</gene>
<evidence type="ECO:0000313" key="14">
    <source>
        <dbReference type="Proteomes" id="UP000054260"/>
    </source>
</evidence>
<dbReference type="PANTHER" id="PTHR43840">
    <property type="entry name" value="MITOCHONDRIAL METAL TRANSPORTER 1-RELATED"/>
    <property type="match status" value="1"/>
</dbReference>
<feature type="domain" description="Cation efflux protein transmembrane" evidence="9">
    <location>
        <begin position="14"/>
        <end position="208"/>
    </location>
</feature>
<evidence type="ECO:0000313" key="12">
    <source>
        <dbReference type="EMBL" id="KUK68062.1"/>
    </source>
</evidence>
<dbReference type="InterPro" id="IPR002524">
    <property type="entry name" value="Cation_efflux"/>
</dbReference>
<evidence type="ECO:0000313" key="11">
    <source>
        <dbReference type="EMBL" id="HCO69842.1"/>
    </source>
</evidence>
<dbReference type="SUPFAM" id="SSF161111">
    <property type="entry name" value="Cation efflux protein transmembrane domain-like"/>
    <property type="match status" value="1"/>
</dbReference>
<evidence type="ECO:0000313" key="16">
    <source>
        <dbReference type="Proteomes" id="UP000264215"/>
    </source>
</evidence>
<dbReference type="AlphaFoldDB" id="A0A117M8G6"/>
<dbReference type="FunFam" id="3.30.70.1350:FF:000015">
    <property type="entry name" value="Cation diffusion facilitator family transporter"/>
    <property type="match status" value="1"/>
</dbReference>
<feature type="compositionally biased region" description="Basic and acidic residues" evidence="7">
    <location>
        <begin position="308"/>
        <end position="322"/>
    </location>
</feature>
<dbReference type="SUPFAM" id="SSF160240">
    <property type="entry name" value="Cation efflux protein cytoplasmic domain-like"/>
    <property type="match status" value="1"/>
</dbReference>
<dbReference type="Pfam" id="PF16916">
    <property type="entry name" value="ZT_dimer"/>
    <property type="match status" value="1"/>
</dbReference>
<dbReference type="InterPro" id="IPR027469">
    <property type="entry name" value="Cation_efflux_TMD_sf"/>
</dbReference>
<reference evidence="14 15" key="2">
    <citation type="journal article" date="2015" name="MBio">
        <title>Genome-Resolved Metagenomic Analysis Reveals Roles for Candidate Phyla and Other Microbial Community Members in Biogeochemical Transformations in Oil Reservoirs.</title>
        <authorList>
            <person name="Hu P."/>
            <person name="Tom L."/>
            <person name="Singh A."/>
            <person name="Thomas B.C."/>
            <person name="Baker B.J."/>
            <person name="Piceno Y.M."/>
            <person name="Andersen G.L."/>
            <person name="Banfield J.F."/>
        </authorList>
    </citation>
    <scope>NUCLEOTIDE SEQUENCE [LARGE SCALE GENOMIC DNA]</scope>
</reference>
<comment type="caution">
    <text evidence="13">The sequence shown here is derived from an EMBL/GenBank/DDBJ whole genome shotgun (WGS) entry which is preliminary data.</text>
</comment>
<dbReference type="Proteomes" id="UP000055014">
    <property type="component" value="Unassembled WGS sequence"/>
</dbReference>
<proteinExistence type="inferred from homology"/>
<comment type="similarity">
    <text evidence="2">Belongs to the cation diffusion facilitator (CDF) transporter (TC 2.A.4) family.</text>
</comment>
<dbReference type="GO" id="GO:0008324">
    <property type="term" value="F:monoatomic cation transmembrane transporter activity"/>
    <property type="evidence" value="ECO:0007669"/>
    <property type="project" value="InterPro"/>
</dbReference>
<dbReference type="PANTHER" id="PTHR43840:SF50">
    <property type="entry name" value="MANGANESE EFFLUX SYSTEM PROTEIN MNES"/>
    <property type="match status" value="1"/>
</dbReference>
<evidence type="ECO:0000259" key="9">
    <source>
        <dbReference type="Pfam" id="PF01545"/>
    </source>
</evidence>
<dbReference type="InterPro" id="IPR027470">
    <property type="entry name" value="Cation_efflux_CTD"/>
</dbReference>
<reference evidence="11 16" key="3">
    <citation type="journal article" date="2018" name="Nat. Biotechnol.">
        <title>A standardized bacterial taxonomy based on genome phylogeny substantially revises the tree of life.</title>
        <authorList>
            <person name="Parks D.H."/>
            <person name="Chuvochina M."/>
            <person name="Waite D.W."/>
            <person name="Rinke C."/>
            <person name="Skarshewski A."/>
            <person name="Chaumeil P.A."/>
            <person name="Hugenholtz P."/>
        </authorList>
    </citation>
    <scope>NUCLEOTIDE SEQUENCE [LARGE SCALE GENOMIC DNA]</scope>
    <source>
        <strain evidence="11">UBA9905</strain>
    </source>
</reference>
<protein>
    <submittedName>
        <fullName evidence="13">Cation diffusion facilitator family transporter</fullName>
    </submittedName>
    <submittedName>
        <fullName evidence="11">Cation transporter</fullName>
    </submittedName>
</protein>
<evidence type="ECO:0000259" key="10">
    <source>
        <dbReference type="Pfam" id="PF16916"/>
    </source>
</evidence>
<evidence type="ECO:0000256" key="3">
    <source>
        <dbReference type="ARBA" id="ARBA00022448"/>
    </source>
</evidence>
<feature type="transmembrane region" description="Helical" evidence="8">
    <location>
        <begin position="112"/>
        <end position="132"/>
    </location>
</feature>
<evidence type="ECO:0000256" key="2">
    <source>
        <dbReference type="ARBA" id="ARBA00008114"/>
    </source>
</evidence>